<keyword evidence="1" id="KW-0732">Signal</keyword>
<reference evidence="5" key="1">
    <citation type="submission" date="2022-07" db="EMBL/GenBank/DDBJ databases">
        <authorList>
            <person name="Criscuolo A."/>
        </authorList>
    </citation>
    <scope>NUCLEOTIDE SEQUENCE</scope>
    <source>
        <strain evidence="5">CIP111854</strain>
    </source>
</reference>
<evidence type="ECO:0000313" key="5">
    <source>
        <dbReference type="EMBL" id="CAH9058628.1"/>
    </source>
</evidence>
<feature type="domain" description="DUF4842" evidence="2">
    <location>
        <begin position="451"/>
        <end position="667"/>
    </location>
</feature>
<sequence length="678" mass="74323">MKAYLLSSVLWSVASFATPFDTCPSKAFLIQGNTATVYGVNLVSGSYNTLANDMGTNNKVNAVGFSVHDRYLYGWDYESGNLAKIGKDYQLESLSVSGFAKTSFYVGDVSVQTNHYYAYRRGASFGLYKVSLDPNNEDYLNANRVVDGAKLNLQIFDLAFHPDEDFAYSVDKNGVLHRIDVLNGTSSALGNTGITGTFGAVYFDVDGNFYISRNSDGNVFLIDLDNPSNNQLFAYGPDSSSNDGARCAIAPIIDDSEPAYIDFGDAPNSYLTKLADNGPRHETGDLFLGTQVTPEYQPKDNDEDDGIDFVTGFEIGLDTLILANSSRSGYLNAWIDWDQSGTFDNNERVVQDYATSTGQNRLLLAVPENAADGTTWARFRLSDQPGISFTGGVANGEVEDYAITVSNSGIATVSTDWMTIAFEDFWPEQGDYDFNDVVVTYKVQMSKVGEQLKRYKIDGSLKAIGASHRNGFAFRFQNIAASSVNQALIRYEINGQLQTNSPLENGRNEAILILFADTKAVAPVLSGCKYFRTERHCQSQESISFSITLPFNEAQSPNNVGFSNLDPFIFGVNGFDHGPLVSVANARGWEVHLKNQAPTEAFDPSYLNQADDASSSNGFYQTSSGLPFAIKVGTQWRHPIEHTDILQAYPQLASFAESRGAENTAWFLTPSDESLVSY</sequence>
<proteinExistence type="predicted"/>
<keyword evidence="6" id="KW-1185">Reference proteome</keyword>
<feature type="domain" description="GEVED" evidence="3">
    <location>
        <begin position="330"/>
        <end position="404"/>
    </location>
</feature>
<feature type="signal peptide" evidence="1">
    <location>
        <begin position="1"/>
        <end position="17"/>
    </location>
</feature>
<dbReference type="InterPro" id="IPR011042">
    <property type="entry name" value="6-blade_b-propeller_TolB-like"/>
</dbReference>
<dbReference type="Gene3D" id="2.120.10.30">
    <property type="entry name" value="TolB, C-terminal domain"/>
    <property type="match status" value="1"/>
</dbReference>
<accession>A0A9W4VR38</accession>
<protein>
    <recommendedName>
        <fullName evidence="7">LruC domain-containing protein</fullName>
    </recommendedName>
</protein>
<evidence type="ECO:0000259" key="4">
    <source>
        <dbReference type="Pfam" id="PF21959"/>
    </source>
</evidence>
<dbReference type="InterPro" id="IPR032295">
    <property type="entry name" value="DUF4842"/>
</dbReference>
<dbReference type="InterPro" id="IPR031025">
    <property type="entry name" value="LruC_dom"/>
</dbReference>
<name>A0A9W4VR38_9GAMM</name>
<dbReference type="Pfam" id="PF21959">
    <property type="entry name" value="DUF6923"/>
    <property type="match status" value="1"/>
</dbReference>
<evidence type="ECO:0000256" key="1">
    <source>
        <dbReference type="SAM" id="SignalP"/>
    </source>
</evidence>
<dbReference type="Proteomes" id="UP001152467">
    <property type="component" value="Unassembled WGS sequence"/>
</dbReference>
<evidence type="ECO:0008006" key="7">
    <source>
        <dbReference type="Google" id="ProtNLM"/>
    </source>
</evidence>
<dbReference type="EMBL" id="CAMAPC010000007">
    <property type="protein sequence ID" value="CAH9058628.1"/>
    <property type="molecule type" value="Genomic_DNA"/>
</dbReference>
<feature type="chain" id="PRO_5040806265" description="LruC domain-containing protein" evidence="1">
    <location>
        <begin position="18"/>
        <end position="678"/>
    </location>
</feature>
<dbReference type="Pfam" id="PF16130">
    <property type="entry name" value="DUF4842"/>
    <property type="match status" value="1"/>
</dbReference>
<evidence type="ECO:0000313" key="6">
    <source>
        <dbReference type="Proteomes" id="UP001152467"/>
    </source>
</evidence>
<dbReference type="InterPro" id="IPR054215">
    <property type="entry name" value="DUF6923"/>
</dbReference>
<dbReference type="AlphaFoldDB" id="A0A9W4VR38"/>
<gene>
    <name evidence="5" type="ORF">PSECIP111854_02241</name>
</gene>
<comment type="caution">
    <text evidence="5">The sequence shown here is derived from an EMBL/GenBank/DDBJ whole genome shotgun (WGS) entry which is preliminary data.</text>
</comment>
<dbReference type="Pfam" id="PF20009">
    <property type="entry name" value="GEVED"/>
    <property type="match status" value="1"/>
</dbReference>
<dbReference type="RefSeq" id="WP_261626425.1">
    <property type="nucleotide sequence ID" value="NZ_CAMAPC010000007.1"/>
</dbReference>
<organism evidence="5 6">
    <name type="scientific">Pseudoalteromonas holothuriae</name>
    <dbReference type="NCBI Taxonomy" id="2963714"/>
    <lineage>
        <taxon>Bacteria</taxon>
        <taxon>Pseudomonadati</taxon>
        <taxon>Pseudomonadota</taxon>
        <taxon>Gammaproteobacteria</taxon>
        <taxon>Alteromonadales</taxon>
        <taxon>Pseudoalteromonadaceae</taxon>
        <taxon>Pseudoalteromonas</taxon>
    </lineage>
</organism>
<feature type="domain" description="DUF6923" evidence="4">
    <location>
        <begin position="29"/>
        <end position="248"/>
    </location>
</feature>
<dbReference type="NCBIfam" id="TIGR04456">
    <property type="entry name" value="LruC_dom"/>
    <property type="match status" value="1"/>
</dbReference>
<evidence type="ECO:0000259" key="3">
    <source>
        <dbReference type="Pfam" id="PF20009"/>
    </source>
</evidence>
<evidence type="ECO:0000259" key="2">
    <source>
        <dbReference type="Pfam" id="PF16130"/>
    </source>
</evidence>
<dbReference type="InterPro" id="IPR045474">
    <property type="entry name" value="GEVED"/>
</dbReference>
<dbReference type="SUPFAM" id="SSF69304">
    <property type="entry name" value="Tricorn protease N-terminal domain"/>
    <property type="match status" value="1"/>
</dbReference>